<dbReference type="InterPro" id="IPR045761">
    <property type="entry name" value="ODP_dom"/>
</dbReference>
<evidence type="ECO:0000256" key="1">
    <source>
        <dbReference type="ARBA" id="ARBA00001962"/>
    </source>
</evidence>
<evidence type="ECO:0000259" key="6">
    <source>
        <dbReference type="PROSITE" id="PS50903"/>
    </source>
</evidence>
<dbReference type="GeneID" id="94824717"/>
<dbReference type="SUPFAM" id="SSF52218">
    <property type="entry name" value="Flavoproteins"/>
    <property type="match status" value="1"/>
</dbReference>
<dbReference type="Pfam" id="PF19583">
    <property type="entry name" value="ODP"/>
    <property type="match status" value="1"/>
</dbReference>
<dbReference type="PRINTS" id="PR00411">
    <property type="entry name" value="PNDRDTASEI"/>
</dbReference>
<dbReference type="GO" id="GO:0005506">
    <property type="term" value="F:iron ion binding"/>
    <property type="evidence" value="ECO:0007669"/>
    <property type="project" value="InterPro"/>
</dbReference>
<dbReference type="InterPro" id="IPR036866">
    <property type="entry name" value="RibonucZ/Hydroxyglut_hydro"/>
</dbReference>
<dbReference type="AlphaFoldDB" id="A0A1J4K862"/>
<dbReference type="RefSeq" id="XP_068360298.1">
    <property type="nucleotide sequence ID" value="XM_068490013.1"/>
</dbReference>
<proteinExistence type="predicted"/>
<evidence type="ECO:0000256" key="3">
    <source>
        <dbReference type="ARBA" id="ARBA00022982"/>
    </source>
</evidence>
<dbReference type="GO" id="GO:0010181">
    <property type="term" value="F:FMN binding"/>
    <property type="evidence" value="ECO:0007669"/>
    <property type="project" value="InterPro"/>
</dbReference>
<dbReference type="InterPro" id="IPR036188">
    <property type="entry name" value="FAD/NAD-bd_sf"/>
</dbReference>
<feature type="domain" description="Rubredoxin-like" evidence="6">
    <location>
        <begin position="470"/>
        <end position="504"/>
    </location>
</feature>
<dbReference type="Gene3D" id="3.60.15.10">
    <property type="entry name" value="Ribonuclease Z/Hydroxyacylglutathione hydrolase-like"/>
    <property type="match status" value="1"/>
</dbReference>
<dbReference type="InterPro" id="IPR023753">
    <property type="entry name" value="FAD/NAD-binding_dom"/>
</dbReference>
<dbReference type="OrthoDB" id="432169at2759"/>
<evidence type="ECO:0000313" key="7">
    <source>
        <dbReference type="EMBL" id="OHT07162.1"/>
    </source>
</evidence>
<dbReference type="EMBL" id="MLAK01000704">
    <property type="protein sequence ID" value="OHT07162.1"/>
    <property type="molecule type" value="Genomic_DNA"/>
</dbReference>
<keyword evidence="3" id="KW-0249">Electron transport</keyword>
<dbReference type="SUPFAM" id="SSF51905">
    <property type="entry name" value="FAD/NAD(P)-binding domain"/>
    <property type="match status" value="2"/>
</dbReference>
<dbReference type="SUPFAM" id="SSF57802">
    <property type="entry name" value="Rubredoxin-like"/>
    <property type="match status" value="1"/>
</dbReference>
<organism evidence="7 8">
    <name type="scientific">Tritrichomonas foetus</name>
    <dbReference type="NCBI Taxonomy" id="1144522"/>
    <lineage>
        <taxon>Eukaryota</taxon>
        <taxon>Metamonada</taxon>
        <taxon>Parabasalia</taxon>
        <taxon>Tritrichomonadida</taxon>
        <taxon>Tritrichomonadidae</taxon>
        <taxon>Tritrichomonas</taxon>
    </lineage>
</organism>
<dbReference type="Pfam" id="PF00258">
    <property type="entry name" value="Flavodoxin_1"/>
    <property type="match status" value="1"/>
</dbReference>
<dbReference type="InterPro" id="IPR048574">
    <property type="entry name" value="RUBY_RBDX"/>
</dbReference>
<comment type="cofactor">
    <cofactor evidence="1">
        <name>Fe cation</name>
        <dbReference type="ChEBI" id="CHEBI:24875"/>
    </cofactor>
</comment>
<dbReference type="Gene3D" id="3.40.50.360">
    <property type="match status" value="1"/>
</dbReference>
<dbReference type="InterPro" id="IPR008254">
    <property type="entry name" value="Flavodoxin/NO_synth"/>
</dbReference>
<dbReference type="Proteomes" id="UP000179807">
    <property type="component" value="Unassembled WGS sequence"/>
</dbReference>
<dbReference type="Pfam" id="PF07992">
    <property type="entry name" value="Pyr_redox_2"/>
    <property type="match status" value="1"/>
</dbReference>
<dbReference type="Gene3D" id="2.20.28.10">
    <property type="match status" value="1"/>
</dbReference>
<dbReference type="Pfam" id="PF21349">
    <property type="entry name" value="RUBY_RBDX"/>
    <property type="match status" value="1"/>
</dbReference>
<dbReference type="Gene3D" id="3.50.50.60">
    <property type="entry name" value="FAD/NAD(P)-binding domain"/>
    <property type="match status" value="2"/>
</dbReference>
<feature type="domain" description="Flavodoxin-like" evidence="5">
    <location>
        <begin position="297"/>
        <end position="440"/>
    </location>
</feature>
<accession>A0A1J4K862</accession>
<evidence type="ECO:0000259" key="5">
    <source>
        <dbReference type="PROSITE" id="PS50902"/>
    </source>
</evidence>
<dbReference type="InterPro" id="IPR051285">
    <property type="entry name" value="NADH_oxidoreductase_modular"/>
</dbReference>
<dbReference type="PANTHER" id="PTHR32145">
    <property type="entry name" value="DIFLAVIN FLAVOPROTEIN A 2-RELATED"/>
    <property type="match status" value="1"/>
</dbReference>
<dbReference type="InterPro" id="IPR024934">
    <property type="entry name" value="Rubredoxin-like_dom"/>
</dbReference>
<keyword evidence="4" id="KW-0408">Iron</keyword>
<keyword evidence="8" id="KW-1185">Reference proteome</keyword>
<dbReference type="SMART" id="SM00849">
    <property type="entry name" value="Lactamase_B"/>
    <property type="match status" value="1"/>
</dbReference>
<sequence length="910" mass="101475">MSLKIIKSKREFQRQCKFKIERILMDNEMATSLFNIMEIQKEQLSQDIYWLGVKDTDLRVFDIIMETKYGTTYNAYMVNTSEGVVLVETVKEKFFDQYLADIKSVIGDLSKIKYLITNHTEPDHAGSIRRIIEAVPGVVVVASRTALTYLADITNIKFNQKAAEDLKELIVGNKTFQFISVPFLHWPDSMYSYLKEDKVLFTCDSFGSHYAPKGGIKISELPDSEEDNYQDALLYYYTAIFGPFKKYVVEGVGKIKDLELKMVCTGHGPVLDTRIQEIIGTYSKWSQPAPQKKGKKVVIPYVSAYGYTGELAALIEAGIKEKDSSIEVIKYDINLLNYGDLKGEILNHFADADGICFGTCTINGDALPFIWELALALNPIVHGGKVVSAFGSYGWSGEGVDNITDRLKQCRMKVIEGLKIKFRASPEECERAKEFGRKFAEGVITGKVPELKKAGAAKINFEDLNPSGQNVLWRCTICGEVYSGVVPPEVCPACGVGQELFELYEAEDVTFKSDKNEKFVIVGSGVAAVTAADNIRQRNKVCSIDMYTKDADLPYYRPSLSDYIHQDVPDTEFFLHPKEWYQQNKINVHLSTPVKSLNTKDKTVTLENGSSVSYDKLILANGSSAFVPPLKGSDLKGVFTMKLVEDARKLKEFAKGKKNAVVIGGGVLGLETADALLNLGLHVTCLEFMKRVMPRQLDEDASEFIKELLEKKDFQILLGVGAKEIVGDTNGFVKGVSIDDREINCDLVVINIGVRSNVQLAKDAGITVDRCVVVNEKMETNVPGVYAAGDLIEYNHMNICLWSPALEQGRVAGANAVGDSLTYKQVVEPLSFIAFDTELYSVGNPPVENLEQFQIVYEKDSKSGKFMKLAFKDGKLVYGVIFNYTQRMNTILKGVRDGYDYPTVMSLIYQ</sequence>
<comment type="caution">
    <text evidence="7">The sequence shown here is derived from an EMBL/GenBank/DDBJ whole genome shotgun (WGS) entry which is preliminary data.</text>
</comment>
<name>A0A1J4K862_9EUKA</name>
<reference evidence="7" key="1">
    <citation type="submission" date="2016-10" db="EMBL/GenBank/DDBJ databases">
        <authorList>
            <person name="Benchimol M."/>
            <person name="Almeida L.G."/>
            <person name="Vasconcelos A.T."/>
            <person name="Perreira-Neves A."/>
            <person name="Rosa I.A."/>
            <person name="Tasca T."/>
            <person name="Bogo M.R."/>
            <person name="de Souza W."/>
        </authorList>
    </citation>
    <scope>NUCLEOTIDE SEQUENCE [LARGE SCALE GENOMIC DNA]</scope>
    <source>
        <strain evidence="7">K</strain>
    </source>
</reference>
<dbReference type="InterPro" id="IPR001279">
    <property type="entry name" value="Metallo-B-lactamas"/>
</dbReference>
<dbReference type="SUPFAM" id="SSF56281">
    <property type="entry name" value="Metallo-hydrolase/oxidoreductase"/>
    <property type="match status" value="1"/>
</dbReference>
<evidence type="ECO:0000256" key="4">
    <source>
        <dbReference type="ARBA" id="ARBA00023004"/>
    </source>
</evidence>
<dbReference type="PROSITE" id="PS50902">
    <property type="entry name" value="FLAVODOXIN_LIKE"/>
    <property type="match status" value="1"/>
</dbReference>
<dbReference type="VEuPathDB" id="TrichDB:TRFO_01288"/>
<dbReference type="InterPro" id="IPR029039">
    <property type="entry name" value="Flavoprotein-like_sf"/>
</dbReference>
<protein>
    <submittedName>
        <fullName evidence="7">Pyridine nucleotide-disulfide oxidoreductase family protein</fullName>
    </submittedName>
</protein>
<dbReference type="PANTHER" id="PTHR32145:SF11">
    <property type="entry name" value="DIFLAVIN FLAVOPROTEIN A 2-RELATED"/>
    <property type="match status" value="1"/>
</dbReference>
<dbReference type="GO" id="GO:0016491">
    <property type="term" value="F:oxidoreductase activity"/>
    <property type="evidence" value="ECO:0007669"/>
    <property type="project" value="InterPro"/>
</dbReference>
<dbReference type="PRINTS" id="PR00368">
    <property type="entry name" value="FADPNR"/>
</dbReference>
<keyword evidence="2" id="KW-0813">Transport</keyword>
<evidence type="ECO:0000256" key="2">
    <source>
        <dbReference type="ARBA" id="ARBA00022448"/>
    </source>
</evidence>
<dbReference type="CDD" id="cd00729">
    <property type="entry name" value="rubredoxin_SM"/>
    <property type="match status" value="1"/>
</dbReference>
<gene>
    <name evidence="7" type="ORF">TRFO_01288</name>
</gene>
<evidence type="ECO:0000313" key="8">
    <source>
        <dbReference type="Proteomes" id="UP000179807"/>
    </source>
</evidence>
<dbReference type="CDD" id="cd07709">
    <property type="entry name" value="flavodiiron_proteins_MBL-fold"/>
    <property type="match status" value="1"/>
</dbReference>
<dbReference type="PROSITE" id="PS50903">
    <property type="entry name" value="RUBREDOXIN_LIKE"/>
    <property type="match status" value="1"/>
</dbReference>